<gene>
    <name evidence="2" type="ORF">JCM19237_767</name>
</gene>
<dbReference type="InterPro" id="IPR001107">
    <property type="entry name" value="Band_7"/>
</dbReference>
<proteinExistence type="predicted"/>
<name>A0A090R338_9GAMM</name>
<sequence>MFGITFFKADPSTYVMLYKNGKLTKQGTGINFYYHDLGASLLAIPLNSQAIPFAFAMKSKDYQNLTVQGQVTYRIAHPMWPPRCSTSPSIKKANTCAMIPRKFKNAWCARFRY</sequence>
<dbReference type="STRING" id="754436.JCM19237_767"/>
<feature type="domain" description="Band 7" evidence="1">
    <location>
        <begin position="8"/>
        <end position="76"/>
    </location>
</feature>
<evidence type="ECO:0000313" key="2">
    <source>
        <dbReference type="EMBL" id="GAL08514.1"/>
    </source>
</evidence>
<dbReference type="Proteomes" id="UP000029227">
    <property type="component" value="Unassembled WGS sequence"/>
</dbReference>
<dbReference type="Pfam" id="PF01145">
    <property type="entry name" value="Band_7"/>
    <property type="match status" value="1"/>
</dbReference>
<evidence type="ECO:0000313" key="3">
    <source>
        <dbReference type="Proteomes" id="UP000029227"/>
    </source>
</evidence>
<protein>
    <submittedName>
        <fullName evidence="2">NrtR-regulated hypothetical OrfX</fullName>
    </submittedName>
</protein>
<dbReference type="AlphaFoldDB" id="A0A090R338"/>
<organism evidence="2 3">
    <name type="scientific">Photobacterium aphoticum</name>
    <dbReference type="NCBI Taxonomy" id="754436"/>
    <lineage>
        <taxon>Bacteria</taxon>
        <taxon>Pseudomonadati</taxon>
        <taxon>Pseudomonadota</taxon>
        <taxon>Gammaproteobacteria</taxon>
        <taxon>Vibrionales</taxon>
        <taxon>Vibrionaceae</taxon>
        <taxon>Photobacterium</taxon>
    </lineage>
</organism>
<reference evidence="2 3" key="1">
    <citation type="journal article" date="2014" name="Genome Announc.">
        <title>Draft Genome Sequences of Two Vibrionaceae Species, Vibrio ponticus C121 and Photobacterium aphoticum C119, Isolated as Coral Reef Microbiota.</title>
        <authorList>
            <person name="Al-saari N."/>
            <person name="Meirelles P.M."/>
            <person name="Mino S."/>
            <person name="Suda W."/>
            <person name="Oshima K."/>
            <person name="Hattori M."/>
            <person name="Ohkuma M."/>
            <person name="Thompson F.L."/>
            <person name="Gomez-Gil B."/>
            <person name="Sawabe T."/>
            <person name="Sawabe T."/>
        </authorList>
    </citation>
    <scope>NUCLEOTIDE SEQUENCE [LARGE SCALE GENOMIC DNA]</scope>
    <source>
        <strain evidence="2 3">JCM 19237</strain>
    </source>
</reference>
<evidence type="ECO:0000259" key="1">
    <source>
        <dbReference type="Pfam" id="PF01145"/>
    </source>
</evidence>
<dbReference type="eggNOG" id="COG0330">
    <property type="taxonomic scope" value="Bacteria"/>
</dbReference>
<comment type="caution">
    <text evidence="2">The sequence shown here is derived from an EMBL/GenBank/DDBJ whole genome shotgun (WGS) entry which is preliminary data.</text>
</comment>
<accession>A0A090R338</accession>
<dbReference type="EMBL" id="BBMN01000027">
    <property type="protein sequence ID" value="GAL08514.1"/>
    <property type="molecule type" value="Genomic_DNA"/>
</dbReference>